<dbReference type="InParanoid" id="A0A2S8SSQ6"/>
<accession>A0A2S8SSQ6</accession>
<keyword evidence="4" id="KW-1185">Reference proteome</keyword>
<feature type="transmembrane region" description="Helical" evidence="1">
    <location>
        <begin position="220"/>
        <end position="241"/>
    </location>
</feature>
<proteinExistence type="predicted"/>
<comment type="caution">
    <text evidence="3">The sequence shown here is derived from an EMBL/GenBank/DDBJ whole genome shotgun (WGS) entry which is preliminary data.</text>
</comment>
<dbReference type="InterPro" id="IPR025403">
    <property type="entry name" value="TgpA-like_C"/>
</dbReference>
<evidence type="ECO:0000259" key="2">
    <source>
        <dbReference type="Pfam" id="PF13559"/>
    </source>
</evidence>
<keyword evidence="1" id="KW-0812">Transmembrane</keyword>
<protein>
    <recommendedName>
        <fullName evidence="2">Protein-glutamine gamma-glutamyltransferase-like C-terminal domain-containing protein</fullName>
    </recommendedName>
</protein>
<reference evidence="3 4" key="1">
    <citation type="journal article" date="2018" name="Syst. Appl. Microbiol.">
        <title>Abditibacterium utsteinense sp. nov., the first cultivated member of candidate phylum FBP, isolated from ice-free Antarctic soil samples.</title>
        <authorList>
            <person name="Tahon G."/>
            <person name="Tytgat B."/>
            <person name="Lebbe L."/>
            <person name="Carlier A."/>
            <person name="Willems A."/>
        </authorList>
    </citation>
    <scope>NUCLEOTIDE SEQUENCE [LARGE SCALE GENOMIC DNA]</scope>
    <source>
        <strain evidence="3 4">LMG 29911</strain>
    </source>
</reference>
<dbReference type="AlphaFoldDB" id="A0A2S8SSQ6"/>
<evidence type="ECO:0000313" key="4">
    <source>
        <dbReference type="Proteomes" id="UP000237684"/>
    </source>
</evidence>
<gene>
    <name evidence="3" type="ORF">B1R32_109109</name>
</gene>
<name>A0A2S8SSQ6_9BACT</name>
<evidence type="ECO:0000313" key="3">
    <source>
        <dbReference type="EMBL" id="PQV63769.1"/>
    </source>
</evidence>
<keyword evidence="1" id="KW-1133">Transmembrane helix</keyword>
<dbReference type="Pfam" id="PF13559">
    <property type="entry name" value="DUF4129"/>
    <property type="match status" value="1"/>
</dbReference>
<evidence type="ECO:0000256" key="1">
    <source>
        <dbReference type="SAM" id="Phobius"/>
    </source>
</evidence>
<feature type="domain" description="Protein-glutamine gamma-glutamyltransferase-like C-terminal" evidence="2">
    <location>
        <begin position="294"/>
        <end position="361"/>
    </location>
</feature>
<organism evidence="3 4">
    <name type="scientific">Abditibacterium utsteinense</name>
    <dbReference type="NCBI Taxonomy" id="1960156"/>
    <lineage>
        <taxon>Bacteria</taxon>
        <taxon>Pseudomonadati</taxon>
        <taxon>Abditibacteriota</taxon>
        <taxon>Abditibacteriia</taxon>
        <taxon>Abditibacteriales</taxon>
        <taxon>Abditibacteriaceae</taxon>
        <taxon>Abditibacterium</taxon>
    </lineage>
</organism>
<dbReference type="EMBL" id="NIGF01000009">
    <property type="protein sequence ID" value="PQV63769.1"/>
    <property type="molecule type" value="Genomic_DNA"/>
</dbReference>
<sequence length="395" mass="44851">MFRVNPRNRKKRRSVIKKARIGVVCAVLGGFSLQFAWAQPKNAVRSSGGAVKTVAISAPLYRLKLQSALREVDALKRKTPPRPLGKIVKKFDNSFAVRRADGQVQSVAGDFWSNFVRWPHAPQNTSRSDIQRARGALQAQIRALDEWQSVPRYQHVDAQKIVAGLETSGQIRVGPLWWQKMLSDAWGAVVRTWDAFIKWLNGLFPRPTTPNIKTAPIDKWLWILFYVFVAALLSVVLWFLWRAFGGKWSKKSVKVSSDLQGEDAELLLLPPAELLSRAQQFAAAGNFREALRHRYLSLLLDLDARGVWRYDARRTNWEHIANLRRTTFARELIAPLSALTRRFDRVRYGGAPCDDEGWRRFDVEARDFEIQAASGQKIAPSLVSEPATRGAEVVR</sequence>
<dbReference type="Proteomes" id="UP000237684">
    <property type="component" value="Unassembled WGS sequence"/>
</dbReference>
<keyword evidence="1" id="KW-0472">Membrane</keyword>